<sequence>MSDYEENAVDFSNVDWEDEQKKAKVKSGALKKVDVVGDLLKSIQSSKNLDGIKKQLKVGQKKKKVKTLDAPLHRQAKRRIESNVAYQEAKKDLRVWNEVVFENRIAEQITYPLNPEDNEAIKVERAADKVKGFIVTSNRT</sequence>
<evidence type="ECO:0000313" key="6">
    <source>
        <dbReference type="WBParaSite" id="PDA_v2.g3989.t1"/>
    </source>
</evidence>
<comment type="similarity">
    <text evidence="2">Belongs to the UTP14 family.</text>
</comment>
<dbReference type="AlphaFoldDB" id="A0A914QL90"/>
<protein>
    <submittedName>
        <fullName evidence="6">Uncharacterized protein</fullName>
    </submittedName>
</protein>
<dbReference type="GO" id="GO:0006364">
    <property type="term" value="P:rRNA processing"/>
    <property type="evidence" value="ECO:0007669"/>
    <property type="project" value="InterPro"/>
</dbReference>
<keyword evidence="4" id="KW-0539">Nucleus</keyword>
<evidence type="ECO:0000256" key="3">
    <source>
        <dbReference type="ARBA" id="ARBA00022553"/>
    </source>
</evidence>
<dbReference type="PANTHER" id="PTHR14150:SF12">
    <property type="entry name" value="U3 SMALL NUCLEOLAR RNA-ASSOCIATED PROTEIN 14 HOMOLOG A"/>
    <property type="match status" value="1"/>
</dbReference>
<evidence type="ECO:0000256" key="4">
    <source>
        <dbReference type="ARBA" id="ARBA00023242"/>
    </source>
</evidence>
<name>A0A914QL90_9BILA</name>
<keyword evidence="3" id="KW-0597">Phosphoprotein</keyword>
<dbReference type="Pfam" id="PF04615">
    <property type="entry name" value="Utp14"/>
    <property type="match status" value="1"/>
</dbReference>
<dbReference type="PANTHER" id="PTHR14150">
    <property type="entry name" value="U3 SMALL NUCLEOLAR RNA-ASSOCIATED PROTEIN 14"/>
    <property type="match status" value="1"/>
</dbReference>
<accession>A0A914QL90</accession>
<dbReference type="GO" id="GO:0032040">
    <property type="term" value="C:small-subunit processome"/>
    <property type="evidence" value="ECO:0007669"/>
    <property type="project" value="InterPro"/>
</dbReference>
<dbReference type="WBParaSite" id="PDA_v2.g3989.t1">
    <property type="protein sequence ID" value="PDA_v2.g3989.t1"/>
    <property type="gene ID" value="PDA_v2.g3989"/>
</dbReference>
<dbReference type="Proteomes" id="UP000887578">
    <property type="component" value="Unplaced"/>
</dbReference>
<proteinExistence type="inferred from homology"/>
<evidence type="ECO:0000313" key="5">
    <source>
        <dbReference type="Proteomes" id="UP000887578"/>
    </source>
</evidence>
<dbReference type="InterPro" id="IPR006709">
    <property type="entry name" value="SSU_processome_Utp14"/>
</dbReference>
<keyword evidence="5" id="KW-1185">Reference proteome</keyword>
<evidence type="ECO:0000256" key="1">
    <source>
        <dbReference type="ARBA" id="ARBA00004604"/>
    </source>
</evidence>
<evidence type="ECO:0000256" key="2">
    <source>
        <dbReference type="ARBA" id="ARBA00007774"/>
    </source>
</evidence>
<comment type="subcellular location">
    <subcellularLocation>
        <location evidence="1">Nucleus</location>
        <location evidence="1">Nucleolus</location>
    </subcellularLocation>
</comment>
<reference evidence="6" key="1">
    <citation type="submission" date="2022-11" db="UniProtKB">
        <authorList>
            <consortium name="WormBaseParasite"/>
        </authorList>
    </citation>
    <scope>IDENTIFICATION</scope>
</reference>
<organism evidence="5 6">
    <name type="scientific">Panagrolaimus davidi</name>
    <dbReference type="NCBI Taxonomy" id="227884"/>
    <lineage>
        <taxon>Eukaryota</taxon>
        <taxon>Metazoa</taxon>
        <taxon>Ecdysozoa</taxon>
        <taxon>Nematoda</taxon>
        <taxon>Chromadorea</taxon>
        <taxon>Rhabditida</taxon>
        <taxon>Tylenchina</taxon>
        <taxon>Panagrolaimomorpha</taxon>
        <taxon>Panagrolaimoidea</taxon>
        <taxon>Panagrolaimidae</taxon>
        <taxon>Panagrolaimus</taxon>
    </lineage>
</organism>